<organism evidence="1 2">
    <name type="scientific">Funneliformis geosporum</name>
    <dbReference type="NCBI Taxonomy" id="1117311"/>
    <lineage>
        <taxon>Eukaryota</taxon>
        <taxon>Fungi</taxon>
        <taxon>Fungi incertae sedis</taxon>
        <taxon>Mucoromycota</taxon>
        <taxon>Glomeromycotina</taxon>
        <taxon>Glomeromycetes</taxon>
        <taxon>Glomerales</taxon>
        <taxon>Glomeraceae</taxon>
        <taxon>Funneliformis</taxon>
    </lineage>
</organism>
<evidence type="ECO:0000313" key="1">
    <source>
        <dbReference type="EMBL" id="CAI2178227.1"/>
    </source>
</evidence>
<dbReference type="OrthoDB" id="2440190at2759"/>
<name>A0A9W4WTQ2_9GLOM</name>
<reference evidence="1" key="1">
    <citation type="submission" date="2022-08" db="EMBL/GenBank/DDBJ databases">
        <authorList>
            <person name="Kallberg Y."/>
            <person name="Tangrot J."/>
            <person name="Rosling A."/>
        </authorList>
    </citation>
    <scope>NUCLEOTIDE SEQUENCE</scope>
    <source>
        <strain evidence="1">Wild A</strain>
    </source>
</reference>
<gene>
    <name evidence="1" type="ORF">FWILDA_LOCUS8480</name>
</gene>
<dbReference type="EMBL" id="CAMKVN010001820">
    <property type="protein sequence ID" value="CAI2178227.1"/>
    <property type="molecule type" value="Genomic_DNA"/>
</dbReference>
<dbReference type="AlphaFoldDB" id="A0A9W4WTQ2"/>
<accession>A0A9W4WTQ2</accession>
<dbReference type="Proteomes" id="UP001153678">
    <property type="component" value="Unassembled WGS sequence"/>
</dbReference>
<protein>
    <submittedName>
        <fullName evidence="1">19387_t:CDS:1</fullName>
    </submittedName>
</protein>
<sequence>MGKDTCVRVHIDRRTLSGTTINGAFNNINNGGVFDVEFTPKRTNQEKISIFYQLQHHLQDGAKKQQLASLESYGIIVYQRTFTIYVMHQNMDIYVVDILTEFSNPNSKDQLYVLREVIEKVYMFKV</sequence>
<keyword evidence="2" id="KW-1185">Reference proteome</keyword>
<evidence type="ECO:0000313" key="2">
    <source>
        <dbReference type="Proteomes" id="UP001153678"/>
    </source>
</evidence>
<comment type="caution">
    <text evidence="1">The sequence shown here is derived from an EMBL/GenBank/DDBJ whole genome shotgun (WGS) entry which is preliminary data.</text>
</comment>
<proteinExistence type="predicted"/>